<reference evidence="3" key="1">
    <citation type="submission" date="2020-01" db="EMBL/GenBank/DDBJ databases">
        <authorList>
            <person name="Chen W.-M."/>
        </authorList>
    </citation>
    <scope>NUCLEOTIDE SEQUENCE</scope>
    <source>
        <strain evidence="3">CYK-10</strain>
    </source>
</reference>
<comment type="caution">
    <text evidence="3">The sequence shown here is derived from an EMBL/GenBank/DDBJ whole genome shotgun (WGS) entry which is preliminary data.</text>
</comment>
<gene>
    <name evidence="3" type="ORF">GV832_07895</name>
</gene>
<keyword evidence="4" id="KW-1185">Reference proteome</keyword>
<evidence type="ECO:0008006" key="5">
    <source>
        <dbReference type="Google" id="ProtNLM"/>
    </source>
</evidence>
<evidence type="ECO:0000313" key="3">
    <source>
        <dbReference type="EMBL" id="NBZ87499.1"/>
    </source>
</evidence>
<feature type="signal peptide" evidence="2">
    <location>
        <begin position="1"/>
        <end position="21"/>
    </location>
</feature>
<feature type="chain" id="PRO_5042052978" description="DUF3309 domain-containing protein" evidence="2">
    <location>
        <begin position="22"/>
        <end position="58"/>
    </location>
</feature>
<proteinExistence type="predicted"/>
<keyword evidence="2" id="KW-0732">Signal</keyword>
<evidence type="ECO:0000313" key="4">
    <source>
        <dbReference type="Proteomes" id="UP001193501"/>
    </source>
</evidence>
<dbReference type="Proteomes" id="UP001193501">
    <property type="component" value="Unassembled WGS sequence"/>
</dbReference>
<organism evidence="3 4">
    <name type="scientific">Stagnihabitans tardus</name>
    <dbReference type="NCBI Taxonomy" id="2699202"/>
    <lineage>
        <taxon>Bacteria</taxon>
        <taxon>Pseudomonadati</taxon>
        <taxon>Pseudomonadota</taxon>
        <taxon>Alphaproteobacteria</taxon>
        <taxon>Rhodobacterales</taxon>
        <taxon>Paracoccaceae</taxon>
        <taxon>Stagnihabitans</taxon>
    </lineage>
</organism>
<evidence type="ECO:0000256" key="2">
    <source>
        <dbReference type="SAM" id="SignalP"/>
    </source>
</evidence>
<evidence type="ECO:0000256" key="1">
    <source>
        <dbReference type="SAM" id="Phobius"/>
    </source>
</evidence>
<dbReference type="RefSeq" id="WP_168774310.1">
    <property type="nucleotide sequence ID" value="NZ_JAABNR010000006.1"/>
</dbReference>
<dbReference type="EMBL" id="JAABNR010000006">
    <property type="protein sequence ID" value="NBZ87499.1"/>
    <property type="molecule type" value="Genomic_DNA"/>
</dbReference>
<keyword evidence="1" id="KW-1133">Transmembrane helix</keyword>
<dbReference type="AlphaFoldDB" id="A0AAE5BV63"/>
<name>A0AAE5BV63_9RHOB</name>
<sequence>MRKILLAGLLAATLSPGAVLAGGVPEMPEAYATPHYSSGGDIIVPLLLLLVIGAAVGG</sequence>
<keyword evidence="1" id="KW-0472">Membrane</keyword>
<protein>
    <recommendedName>
        <fullName evidence="5">DUF3309 domain-containing protein</fullName>
    </recommendedName>
</protein>
<accession>A0AAE5BV63</accession>
<feature type="transmembrane region" description="Helical" evidence="1">
    <location>
        <begin position="37"/>
        <end position="57"/>
    </location>
</feature>
<keyword evidence="1" id="KW-0812">Transmembrane</keyword>